<dbReference type="SMART" id="SM00225">
    <property type="entry name" value="BTB"/>
    <property type="match status" value="1"/>
</dbReference>
<dbReference type="GO" id="GO:0005634">
    <property type="term" value="C:nucleus"/>
    <property type="evidence" value="ECO:0007669"/>
    <property type="project" value="UniProtKB-SubCell"/>
</dbReference>
<keyword evidence="5" id="KW-0862">Zinc</keyword>
<evidence type="ECO:0000259" key="9">
    <source>
        <dbReference type="PROSITE" id="PS50097"/>
    </source>
</evidence>
<name>A0A8J2PD97_9HEXA</name>
<dbReference type="PANTHER" id="PTHR23110:SF111">
    <property type="entry name" value="LONGITUDINALS LACKING PROTEIN, ISOFORMS F_I_K_T"/>
    <property type="match status" value="1"/>
</dbReference>
<proteinExistence type="predicted"/>
<feature type="domain" description="C2H2-type" evidence="10">
    <location>
        <begin position="364"/>
        <end position="391"/>
    </location>
</feature>
<evidence type="ECO:0000313" key="11">
    <source>
        <dbReference type="EMBL" id="CAG7817303.1"/>
    </source>
</evidence>
<dbReference type="GO" id="GO:0048468">
    <property type="term" value="P:cell development"/>
    <property type="evidence" value="ECO:0007669"/>
    <property type="project" value="UniProtKB-ARBA"/>
</dbReference>
<keyword evidence="12" id="KW-1185">Reference proteome</keyword>
<dbReference type="PROSITE" id="PS00028">
    <property type="entry name" value="ZINC_FINGER_C2H2_1"/>
    <property type="match status" value="4"/>
</dbReference>
<dbReference type="PROSITE" id="PS50097">
    <property type="entry name" value="BTB"/>
    <property type="match status" value="1"/>
</dbReference>
<dbReference type="PANTHER" id="PTHR23110">
    <property type="entry name" value="BTB DOMAIN TRANSCRIPTION FACTOR"/>
    <property type="match status" value="1"/>
</dbReference>
<comment type="subcellular location">
    <subcellularLocation>
        <location evidence="1">Nucleus</location>
    </subcellularLocation>
</comment>
<dbReference type="GO" id="GO:0003006">
    <property type="term" value="P:developmental process involved in reproduction"/>
    <property type="evidence" value="ECO:0007669"/>
    <property type="project" value="UniProtKB-ARBA"/>
</dbReference>
<protein>
    <submittedName>
        <fullName evidence="11">Uncharacterized protein</fullName>
    </submittedName>
</protein>
<evidence type="ECO:0000256" key="8">
    <source>
        <dbReference type="SAM" id="MobiDB-lite"/>
    </source>
</evidence>
<dbReference type="Proteomes" id="UP000708208">
    <property type="component" value="Unassembled WGS sequence"/>
</dbReference>
<dbReference type="GO" id="GO:0008270">
    <property type="term" value="F:zinc ion binding"/>
    <property type="evidence" value="ECO:0007669"/>
    <property type="project" value="UniProtKB-KW"/>
</dbReference>
<feature type="region of interest" description="Disordered" evidence="8">
    <location>
        <begin position="281"/>
        <end position="329"/>
    </location>
</feature>
<comment type="caution">
    <text evidence="11">The sequence shown here is derived from an EMBL/GenBank/DDBJ whole genome shotgun (WGS) entry which is preliminary data.</text>
</comment>
<organism evidence="11 12">
    <name type="scientific">Allacma fusca</name>
    <dbReference type="NCBI Taxonomy" id="39272"/>
    <lineage>
        <taxon>Eukaryota</taxon>
        <taxon>Metazoa</taxon>
        <taxon>Ecdysozoa</taxon>
        <taxon>Arthropoda</taxon>
        <taxon>Hexapoda</taxon>
        <taxon>Collembola</taxon>
        <taxon>Symphypleona</taxon>
        <taxon>Sminthuridae</taxon>
        <taxon>Allacma</taxon>
    </lineage>
</organism>
<dbReference type="InterPro" id="IPR013087">
    <property type="entry name" value="Znf_C2H2_type"/>
</dbReference>
<dbReference type="CDD" id="cd18315">
    <property type="entry name" value="BTB_POZ_BAB-like"/>
    <property type="match status" value="1"/>
</dbReference>
<dbReference type="AlphaFoldDB" id="A0A8J2PD97"/>
<dbReference type="SMART" id="SM00355">
    <property type="entry name" value="ZnF_C2H2"/>
    <property type="match status" value="4"/>
</dbReference>
<evidence type="ECO:0000256" key="5">
    <source>
        <dbReference type="ARBA" id="ARBA00022833"/>
    </source>
</evidence>
<evidence type="ECO:0000256" key="4">
    <source>
        <dbReference type="ARBA" id="ARBA00022771"/>
    </source>
</evidence>
<dbReference type="PROSITE" id="PS50157">
    <property type="entry name" value="ZINC_FINGER_C2H2_2"/>
    <property type="match status" value="4"/>
</dbReference>
<feature type="region of interest" description="Disordered" evidence="8">
    <location>
        <begin position="178"/>
        <end position="237"/>
    </location>
</feature>
<dbReference type="InterPro" id="IPR000210">
    <property type="entry name" value="BTB/POZ_dom"/>
</dbReference>
<evidence type="ECO:0000256" key="3">
    <source>
        <dbReference type="ARBA" id="ARBA00022737"/>
    </source>
</evidence>
<evidence type="ECO:0000259" key="10">
    <source>
        <dbReference type="PROSITE" id="PS50157"/>
    </source>
</evidence>
<evidence type="ECO:0000256" key="6">
    <source>
        <dbReference type="ARBA" id="ARBA00023242"/>
    </source>
</evidence>
<dbReference type="OrthoDB" id="7530685at2759"/>
<keyword evidence="6" id="KW-0539">Nucleus</keyword>
<dbReference type="GO" id="GO:0048513">
    <property type="term" value="P:animal organ development"/>
    <property type="evidence" value="ECO:0007669"/>
    <property type="project" value="UniProtKB-ARBA"/>
</dbReference>
<dbReference type="FunFam" id="3.30.160.60:FF:000145">
    <property type="entry name" value="Zinc finger protein 574"/>
    <property type="match status" value="1"/>
</dbReference>
<dbReference type="Pfam" id="PF00096">
    <property type="entry name" value="zf-C2H2"/>
    <property type="match status" value="2"/>
</dbReference>
<evidence type="ECO:0000256" key="2">
    <source>
        <dbReference type="ARBA" id="ARBA00022723"/>
    </source>
</evidence>
<dbReference type="GO" id="GO:0006357">
    <property type="term" value="P:regulation of transcription by RNA polymerase II"/>
    <property type="evidence" value="ECO:0007669"/>
    <property type="project" value="TreeGrafter"/>
</dbReference>
<feature type="domain" description="C2H2-type" evidence="10">
    <location>
        <begin position="247"/>
        <end position="270"/>
    </location>
</feature>
<dbReference type="FunFam" id="3.30.160.60:FF:000290">
    <property type="entry name" value="Zinc finger protein 697 isoform X1"/>
    <property type="match status" value="1"/>
</dbReference>
<accession>A0A8J2PD97</accession>
<sequence length="423" mass="47045">METSDNLDGTTATSSSSNIVPEFNLRWDEFRRVVVDSLWTLLTEESLVDCTLACSPTEQVKVHRVVLSANSPYFRSILSSYSSHPHPIIILQDVRFSVLKLLVTFMYRGEVSVSPEEMNSLLKTADNLQIIGLSQQTCHRLVAPTSNTSSVMTATTSETMETSTVYSKKQRILDATSAVSKSDVISEPPNPAPIKSPASYDEQEQDSPLALKKEDDDWDSRSDHQQQQQKSSNENEDVQNEPLCLRYCCIYCSTNFPSQSALSRHIMLLHPTVYSALYSNPSASTTSSSAMDQPVESPPEPPPHYRSSGRPSSEEMNHSPPGPGDLEEHVSQQGGIVCKFCGKPFPEVSMLIQHLPIHTGERPFKCEFCGKAFKLRHHMKDHARVHTGERPFRCGLCGKTFSRSTILKAHEKTHFPKNSSGGV</sequence>
<dbReference type="InterPro" id="IPR051095">
    <property type="entry name" value="Dros_DevTransReg"/>
</dbReference>
<gene>
    <name evidence="11" type="ORF">AFUS01_LOCUS27878</name>
</gene>
<feature type="domain" description="C2H2-type" evidence="10">
    <location>
        <begin position="392"/>
        <end position="419"/>
    </location>
</feature>
<evidence type="ECO:0000256" key="7">
    <source>
        <dbReference type="PROSITE-ProRule" id="PRU00042"/>
    </source>
</evidence>
<evidence type="ECO:0000256" key="1">
    <source>
        <dbReference type="ARBA" id="ARBA00004123"/>
    </source>
</evidence>
<reference evidence="11" key="1">
    <citation type="submission" date="2021-06" db="EMBL/GenBank/DDBJ databases">
        <authorList>
            <person name="Hodson N. C."/>
            <person name="Mongue J. A."/>
            <person name="Jaron S. K."/>
        </authorList>
    </citation>
    <scope>NUCLEOTIDE SEQUENCE</scope>
</reference>
<dbReference type="EMBL" id="CAJVCH010390957">
    <property type="protein sequence ID" value="CAG7817303.1"/>
    <property type="molecule type" value="Genomic_DNA"/>
</dbReference>
<evidence type="ECO:0000313" key="12">
    <source>
        <dbReference type="Proteomes" id="UP000708208"/>
    </source>
</evidence>
<keyword evidence="3" id="KW-0677">Repeat</keyword>
<keyword evidence="4 7" id="KW-0863">Zinc-finger</keyword>
<feature type="domain" description="C2H2-type" evidence="10">
    <location>
        <begin position="336"/>
        <end position="363"/>
    </location>
</feature>
<keyword evidence="2" id="KW-0479">Metal-binding</keyword>
<feature type="domain" description="BTB" evidence="9">
    <location>
        <begin position="48"/>
        <end position="115"/>
    </location>
</feature>
<feature type="compositionally biased region" description="Basic and acidic residues" evidence="8">
    <location>
        <begin position="211"/>
        <end position="224"/>
    </location>
</feature>
<dbReference type="Pfam" id="PF00651">
    <property type="entry name" value="BTB"/>
    <property type="match status" value="1"/>
</dbReference>